<keyword evidence="3" id="KW-1185">Reference proteome</keyword>
<feature type="region of interest" description="Disordered" evidence="1">
    <location>
        <begin position="338"/>
        <end position="376"/>
    </location>
</feature>
<feature type="compositionally biased region" description="Low complexity" evidence="1">
    <location>
        <begin position="348"/>
        <end position="360"/>
    </location>
</feature>
<dbReference type="AlphaFoldDB" id="A0AAD7AQ83"/>
<evidence type="ECO:0000256" key="1">
    <source>
        <dbReference type="SAM" id="MobiDB-lite"/>
    </source>
</evidence>
<accession>A0AAD7AQ83</accession>
<feature type="region of interest" description="Disordered" evidence="1">
    <location>
        <begin position="1"/>
        <end position="25"/>
    </location>
</feature>
<feature type="compositionally biased region" description="Polar residues" evidence="1">
    <location>
        <begin position="367"/>
        <end position="376"/>
    </location>
</feature>
<dbReference type="EMBL" id="JARIHO010000003">
    <property type="protein sequence ID" value="KAJ7364849.1"/>
    <property type="molecule type" value="Genomic_DNA"/>
</dbReference>
<organism evidence="2 3">
    <name type="scientific">Mycena albidolilacea</name>
    <dbReference type="NCBI Taxonomy" id="1033008"/>
    <lineage>
        <taxon>Eukaryota</taxon>
        <taxon>Fungi</taxon>
        <taxon>Dikarya</taxon>
        <taxon>Basidiomycota</taxon>
        <taxon>Agaricomycotina</taxon>
        <taxon>Agaricomycetes</taxon>
        <taxon>Agaricomycetidae</taxon>
        <taxon>Agaricales</taxon>
        <taxon>Marasmiineae</taxon>
        <taxon>Mycenaceae</taxon>
        <taxon>Mycena</taxon>
    </lineage>
</organism>
<evidence type="ECO:0000313" key="3">
    <source>
        <dbReference type="Proteomes" id="UP001218218"/>
    </source>
</evidence>
<proteinExistence type="predicted"/>
<protein>
    <submittedName>
        <fullName evidence="2">Uncharacterized protein</fullName>
    </submittedName>
</protein>
<comment type="caution">
    <text evidence="2">The sequence shown here is derived from an EMBL/GenBank/DDBJ whole genome shotgun (WGS) entry which is preliminary data.</text>
</comment>
<reference evidence="2" key="1">
    <citation type="submission" date="2023-03" db="EMBL/GenBank/DDBJ databases">
        <title>Massive genome expansion in bonnet fungi (Mycena s.s.) driven by repeated elements and novel gene families across ecological guilds.</title>
        <authorList>
            <consortium name="Lawrence Berkeley National Laboratory"/>
            <person name="Harder C.B."/>
            <person name="Miyauchi S."/>
            <person name="Viragh M."/>
            <person name="Kuo A."/>
            <person name="Thoen E."/>
            <person name="Andreopoulos B."/>
            <person name="Lu D."/>
            <person name="Skrede I."/>
            <person name="Drula E."/>
            <person name="Henrissat B."/>
            <person name="Morin E."/>
            <person name="Kohler A."/>
            <person name="Barry K."/>
            <person name="LaButti K."/>
            <person name="Morin E."/>
            <person name="Salamov A."/>
            <person name="Lipzen A."/>
            <person name="Mereny Z."/>
            <person name="Hegedus B."/>
            <person name="Baldrian P."/>
            <person name="Stursova M."/>
            <person name="Weitz H."/>
            <person name="Taylor A."/>
            <person name="Grigoriev I.V."/>
            <person name="Nagy L.G."/>
            <person name="Martin F."/>
            <person name="Kauserud H."/>
        </authorList>
    </citation>
    <scope>NUCLEOTIDE SEQUENCE</scope>
    <source>
        <strain evidence="2">CBHHK002</strain>
    </source>
</reference>
<gene>
    <name evidence="2" type="ORF">DFH08DRAFT_950403</name>
</gene>
<evidence type="ECO:0000313" key="2">
    <source>
        <dbReference type="EMBL" id="KAJ7364849.1"/>
    </source>
</evidence>
<name>A0AAD7AQ83_9AGAR</name>
<dbReference type="Proteomes" id="UP001218218">
    <property type="component" value="Unassembled WGS sequence"/>
</dbReference>
<sequence length="410" mass="43607">MSSTTPGVRMLPERRSGYIDGTIPNPRPTPVNGAENLVANIADLVALPPEPTVVYSRTPSSDEWDYHDGITTSILILNVKDPVGIGLKTDGSARVLRDLNTTYYAPGMSVVDHATVMRKLQCTANDVGANITDGVFRMIFIASLGKPWRHVTPVLHTYDTSAEVINFLIEEEQAHNGNNVPVPTTALAVTTSQSPSRDACKALVCTNLTCGAQGKHGHTIDECFWPSGGKAGQWPDWWVGKHHGAPQTTAKMAQTYAFAAWTVPAADVSVYNDTGTQNVCFAGEEVVASPTALMDWSEVMDAITEIDVDVGLHEDPHGVSSSGGSSFTSFEVLGSETSKTSSYDMTDDSNGGSDGPSDNPAPDSRDNSPVSNPGTYTAHTKESAVLVFHTFAAGRTTALLDSGSTDHCFS</sequence>